<proteinExistence type="predicted"/>
<sequence>MVKASEFSEGQDEEEDDARTVETDPGFKIGSLIYQRSRSGKLGAPFDKSVTISPGKLFQEKAREVDEESNEMILRTRNIEIQGETVLDHCMDIVFFRKKAREADNESNEISLDETLVKGGVHGVPQC</sequence>
<organism evidence="2 3">
    <name type="scientific">Prunus armeniaca</name>
    <name type="common">Apricot</name>
    <name type="synonym">Armeniaca vulgaris</name>
    <dbReference type="NCBI Taxonomy" id="36596"/>
    <lineage>
        <taxon>Eukaryota</taxon>
        <taxon>Viridiplantae</taxon>
        <taxon>Streptophyta</taxon>
        <taxon>Embryophyta</taxon>
        <taxon>Tracheophyta</taxon>
        <taxon>Spermatophyta</taxon>
        <taxon>Magnoliopsida</taxon>
        <taxon>eudicotyledons</taxon>
        <taxon>Gunneridae</taxon>
        <taxon>Pentapetalae</taxon>
        <taxon>rosids</taxon>
        <taxon>fabids</taxon>
        <taxon>Rosales</taxon>
        <taxon>Rosaceae</taxon>
        <taxon>Amygdaloideae</taxon>
        <taxon>Amygdaleae</taxon>
        <taxon>Prunus</taxon>
    </lineage>
</organism>
<evidence type="ECO:0000313" key="2">
    <source>
        <dbReference type="EMBL" id="CAB4293793.1"/>
    </source>
</evidence>
<gene>
    <name evidence="2" type="ORF">ORAREDHAP_LOCUS3041</name>
</gene>
<evidence type="ECO:0000256" key="1">
    <source>
        <dbReference type="SAM" id="MobiDB-lite"/>
    </source>
</evidence>
<feature type="region of interest" description="Disordered" evidence="1">
    <location>
        <begin position="1"/>
        <end position="24"/>
    </location>
</feature>
<keyword evidence="3" id="KW-1185">Reference proteome</keyword>
<dbReference type="EMBL" id="CAEKKB010000001">
    <property type="protein sequence ID" value="CAB4293793.1"/>
    <property type="molecule type" value="Genomic_DNA"/>
</dbReference>
<name>A0A6J5VZY1_PRUAR</name>
<dbReference type="Proteomes" id="UP000507245">
    <property type="component" value="Unassembled WGS sequence"/>
</dbReference>
<evidence type="ECO:0000313" key="3">
    <source>
        <dbReference type="Proteomes" id="UP000507245"/>
    </source>
</evidence>
<dbReference type="OrthoDB" id="754229at2759"/>
<accession>A0A6J5VZY1</accession>
<dbReference type="AlphaFoldDB" id="A0A6J5VZY1"/>
<reference evidence="3" key="1">
    <citation type="journal article" date="2020" name="Genome Biol.">
        <title>Gamete binning: chromosome-level and haplotype-resolved genome assembly enabled by high-throughput single-cell sequencing of gamete genomes.</title>
        <authorList>
            <person name="Campoy J.A."/>
            <person name="Sun H."/>
            <person name="Goel M."/>
            <person name="Jiao W.-B."/>
            <person name="Folz-Donahue K."/>
            <person name="Wang N."/>
            <person name="Rubio M."/>
            <person name="Liu C."/>
            <person name="Kukat C."/>
            <person name="Ruiz D."/>
            <person name="Huettel B."/>
            <person name="Schneeberger K."/>
        </authorList>
    </citation>
    <scope>NUCLEOTIDE SEQUENCE [LARGE SCALE GENOMIC DNA]</scope>
    <source>
        <strain evidence="3">cv. Rojo Pasion</strain>
    </source>
</reference>
<protein>
    <submittedName>
        <fullName evidence="2">Uncharacterized protein</fullName>
    </submittedName>
</protein>